<dbReference type="EMBL" id="FOBB01000009">
    <property type="protein sequence ID" value="SEN30670.1"/>
    <property type="molecule type" value="Genomic_DNA"/>
</dbReference>
<dbReference type="OrthoDB" id="9763107at2"/>
<dbReference type="PANTHER" id="PTHR42690:SF1">
    <property type="entry name" value="THREONINE SYNTHASE-LIKE 2"/>
    <property type="match status" value="1"/>
</dbReference>
<evidence type="ECO:0000256" key="1">
    <source>
        <dbReference type="ARBA" id="ARBA00001933"/>
    </source>
</evidence>
<dbReference type="InterPro" id="IPR004450">
    <property type="entry name" value="Thr_synthase-like"/>
</dbReference>
<feature type="modified residue" description="N6-(pyridoxal phosphate)lysine" evidence="12">
    <location>
        <position position="107"/>
    </location>
</feature>
<keyword evidence="6" id="KW-0028">Amino-acid biosynthesis</keyword>
<comment type="similarity">
    <text evidence="3">Belongs to the threonine synthase family.</text>
</comment>
<dbReference type="Gene3D" id="3.40.50.1100">
    <property type="match status" value="2"/>
</dbReference>
<evidence type="ECO:0000256" key="11">
    <source>
        <dbReference type="NCBIfam" id="TIGR00260"/>
    </source>
</evidence>
<keyword evidence="8 12" id="KW-0663">Pyridoxal phosphate</keyword>
<evidence type="ECO:0000256" key="5">
    <source>
        <dbReference type="ARBA" id="ARBA00018679"/>
    </source>
</evidence>
<organism evidence="15 16">
    <name type="scientific">Chitinophaga rupis</name>
    <dbReference type="NCBI Taxonomy" id="573321"/>
    <lineage>
        <taxon>Bacteria</taxon>
        <taxon>Pseudomonadati</taxon>
        <taxon>Bacteroidota</taxon>
        <taxon>Chitinophagia</taxon>
        <taxon>Chitinophagales</taxon>
        <taxon>Chitinophagaceae</taxon>
        <taxon>Chitinophaga</taxon>
    </lineage>
</organism>
<evidence type="ECO:0000256" key="12">
    <source>
        <dbReference type="PIRSR" id="PIRSR604450-51"/>
    </source>
</evidence>
<accession>A0A1H8FGC4</accession>
<evidence type="ECO:0000313" key="16">
    <source>
        <dbReference type="Proteomes" id="UP000198984"/>
    </source>
</evidence>
<evidence type="ECO:0000256" key="2">
    <source>
        <dbReference type="ARBA" id="ARBA00004979"/>
    </source>
</evidence>
<dbReference type="GO" id="GO:0004795">
    <property type="term" value="F:threonine synthase activity"/>
    <property type="evidence" value="ECO:0007669"/>
    <property type="project" value="UniProtKB-UniRule"/>
</dbReference>
<evidence type="ECO:0000256" key="10">
    <source>
        <dbReference type="ARBA" id="ARBA00049144"/>
    </source>
</evidence>
<dbReference type="Gene3D" id="3.90.1380.10">
    <property type="entry name" value="Threonine synthase, N-terminal domain"/>
    <property type="match status" value="1"/>
</dbReference>
<dbReference type="AlphaFoldDB" id="A0A1H8FGC4"/>
<evidence type="ECO:0000256" key="8">
    <source>
        <dbReference type="ARBA" id="ARBA00022898"/>
    </source>
</evidence>
<evidence type="ECO:0000256" key="3">
    <source>
        <dbReference type="ARBA" id="ARBA00005517"/>
    </source>
</evidence>
<feature type="domain" description="Threonine synthase N-terminal" evidence="14">
    <location>
        <begin position="3"/>
        <end position="79"/>
    </location>
</feature>
<evidence type="ECO:0000256" key="7">
    <source>
        <dbReference type="ARBA" id="ARBA00022697"/>
    </source>
</evidence>
<name>A0A1H8FGC4_9BACT</name>
<dbReference type="EC" id="4.2.3.1" evidence="4 11"/>
<dbReference type="InterPro" id="IPR001926">
    <property type="entry name" value="TrpB-like_PALP"/>
</dbReference>
<dbReference type="PROSITE" id="PS00165">
    <property type="entry name" value="DEHYDRATASE_SER_THR"/>
    <property type="match status" value="1"/>
</dbReference>
<comment type="catalytic activity">
    <reaction evidence="10">
        <text>O-phospho-L-homoserine + H2O = L-threonine + phosphate</text>
        <dbReference type="Rhea" id="RHEA:10840"/>
        <dbReference type="ChEBI" id="CHEBI:15377"/>
        <dbReference type="ChEBI" id="CHEBI:43474"/>
        <dbReference type="ChEBI" id="CHEBI:57590"/>
        <dbReference type="ChEBI" id="CHEBI:57926"/>
        <dbReference type="EC" id="4.2.3.1"/>
    </reaction>
</comment>
<dbReference type="UniPathway" id="UPA00050">
    <property type="reaction ID" value="UER00065"/>
</dbReference>
<dbReference type="GO" id="GO:0009088">
    <property type="term" value="P:threonine biosynthetic process"/>
    <property type="evidence" value="ECO:0007669"/>
    <property type="project" value="UniProtKB-UniRule"/>
</dbReference>
<keyword evidence="16" id="KW-1185">Reference proteome</keyword>
<evidence type="ECO:0000256" key="6">
    <source>
        <dbReference type="ARBA" id="ARBA00022605"/>
    </source>
</evidence>
<feature type="domain" description="Tryptophan synthase beta chain-like PALP" evidence="13">
    <location>
        <begin position="93"/>
        <end position="376"/>
    </location>
</feature>
<dbReference type="GO" id="GO:0030170">
    <property type="term" value="F:pyridoxal phosphate binding"/>
    <property type="evidence" value="ECO:0007669"/>
    <property type="project" value="InterPro"/>
</dbReference>
<reference evidence="15 16" key="1">
    <citation type="submission" date="2016-10" db="EMBL/GenBank/DDBJ databases">
        <authorList>
            <person name="de Groot N.N."/>
        </authorList>
    </citation>
    <scope>NUCLEOTIDE SEQUENCE [LARGE SCALE GENOMIC DNA]</scope>
    <source>
        <strain evidence="15 16">DSM 21039</strain>
    </source>
</reference>
<dbReference type="PANTHER" id="PTHR42690">
    <property type="entry name" value="THREONINE SYNTHASE FAMILY MEMBER"/>
    <property type="match status" value="1"/>
</dbReference>
<comment type="pathway">
    <text evidence="2">Amino-acid biosynthesis; L-threonine biosynthesis; L-threonine from L-aspartate: step 5/5.</text>
</comment>
<evidence type="ECO:0000256" key="4">
    <source>
        <dbReference type="ARBA" id="ARBA00013028"/>
    </source>
</evidence>
<dbReference type="NCBIfam" id="TIGR00260">
    <property type="entry name" value="thrC"/>
    <property type="match status" value="1"/>
</dbReference>
<dbReference type="InterPro" id="IPR051166">
    <property type="entry name" value="Threonine_Synthase"/>
</dbReference>
<comment type="cofactor">
    <cofactor evidence="1 12">
        <name>pyridoxal 5'-phosphate</name>
        <dbReference type="ChEBI" id="CHEBI:597326"/>
    </cofactor>
</comment>
<dbReference type="Pfam" id="PF14821">
    <property type="entry name" value="Thr_synth_N"/>
    <property type="match status" value="1"/>
</dbReference>
<dbReference type="InterPro" id="IPR000634">
    <property type="entry name" value="Ser/Thr_deHydtase_PyrdxlP-BS"/>
</dbReference>
<evidence type="ECO:0000256" key="9">
    <source>
        <dbReference type="ARBA" id="ARBA00023239"/>
    </source>
</evidence>
<dbReference type="RefSeq" id="WP_089919363.1">
    <property type="nucleotide sequence ID" value="NZ_FOBB01000009.1"/>
</dbReference>
<evidence type="ECO:0000259" key="13">
    <source>
        <dbReference type="Pfam" id="PF00291"/>
    </source>
</evidence>
<dbReference type="SUPFAM" id="SSF53686">
    <property type="entry name" value="Tryptophan synthase beta subunit-like PLP-dependent enzymes"/>
    <property type="match status" value="1"/>
</dbReference>
<keyword evidence="9" id="KW-0456">Lyase</keyword>
<dbReference type="InterPro" id="IPR029144">
    <property type="entry name" value="Thr_synth_N"/>
</dbReference>
<protein>
    <recommendedName>
        <fullName evidence="5 11">Threonine synthase</fullName>
        <ecNumber evidence="4 11">4.2.3.1</ecNumber>
    </recommendedName>
</protein>
<gene>
    <name evidence="15" type="ORF">SAMN04488505_109194</name>
</gene>
<dbReference type="STRING" id="573321.SAMN04488505_109194"/>
<dbReference type="Pfam" id="PF00291">
    <property type="entry name" value="PALP"/>
    <property type="match status" value="1"/>
</dbReference>
<dbReference type="Proteomes" id="UP000198984">
    <property type="component" value="Unassembled WGS sequence"/>
</dbReference>
<evidence type="ECO:0000259" key="14">
    <source>
        <dbReference type="Pfam" id="PF14821"/>
    </source>
</evidence>
<sequence length="435" mass="48550">MLYFSLQNNQHRVSFEQAVVQGLAPDKGLYFPDHIPALEKDLVDFLDNYDDLDIAYRAIHPFIGDEIPMAKLQQIIHDTLNFPFPLHPVQKDIYTLELFHGPTLAFKDVGARFMAGCLGYFRRNDARPVTVLVATSGDTGGAVAYGFHHVPGVRVVILYPSGKVSTLQEKQLTTLNGNITALEIQGTFDDCQRMVKTAFLDQELQLHSLLTSANSINVARWLPQMFYYLLAAKQVKVMGADPNIVFSVPSGNFGNICAGVMAAAMGLSVKHFVASTNVNDTVPRFMLNGQYDPRPATPTLSNAMDVADPSNFVRILQLFANSLPDLQQKMSSYSYTDQQTVAAMEQVWKEQHYMLDPHGAVGYLGLQQYLQHNPGKATGIFLETAHPVKFADTAPKDLQKAITIPERVQNLYKLQKQAVLLPAEYDALKEWMMQH</sequence>
<evidence type="ECO:0000313" key="15">
    <source>
        <dbReference type="EMBL" id="SEN30670.1"/>
    </source>
</evidence>
<proteinExistence type="inferred from homology"/>
<dbReference type="InterPro" id="IPR037158">
    <property type="entry name" value="Thr_synth_N_sf"/>
</dbReference>
<dbReference type="InterPro" id="IPR036052">
    <property type="entry name" value="TrpB-like_PALP_sf"/>
</dbReference>
<keyword evidence="7" id="KW-0791">Threonine biosynthesis</keyword>